<feature type="compositionally biased region" description="Basic and acidic residues" evidence="5">
    <location>
        <begin position="98"/>
        <end position="116"/>
    </location>
</feature>
<gene>
    <name evidence="8" type="ORF">MUO15_01320</name>
</gene>
<keyword evidence="2 6" id="KW-0812">Transmembrane</keyword>
<evidence type="ECO:0000256" key="3">
    <source>
        <dbReference type="ARBA" id="ARBA00022989"/>
    </source>
</evidence>
<feature type="domain" description="Lipopolysaccharide assembly protein A" evidence="7">
    <location>
        <begin position="24"/>
        <end position="85"/>
    </location>
</feature>
<evidence type="ECO:0000313" key="9">
    <source>
        <dbReference type="Proteomes" id="UP000830326"/>
    </source>
</evidence>
<dbReference type="PANTHER" id="PTHR41335">
    <property type="entry name" value="MEMBRANE PROTEIN-RELATED"/>
    <property type="match status" value="1"/>
</dbReference>
<sequence>MKGQTYIILALIFALLIAVFAVINVDPVEVNYLFGTGEAPLILVIIGSVLMGVLITASAGAVRFFRLQRENRSLKNQLEKKTNEQASSNEFSDAQEQEAEKAEDVSESKHSDTDVK</sequence>
<dbReference type="Pfam" id="PF06305">
    <property type="entry name" value="LapA_dom"/>
    <property type="match status" value="1"/>
</dbReference>
<keyword evidence="1" id="KW-1003">Cell membrane</keyword>
<reference evidence="8" key="1">
    <citation type="submission" date="2022-04" db="EMBL/GenBank/DDBJ databases">
        <title>Halobacillus sp. isolated from saltern.</title>
        <authorList>
            <person name="Won M."/>
            <person name="Lee C.-M."/>
            <person name="Woen H.-Y."/>
            <person name="Kwon S.-W."/>
        </authorList>
    </citation>
    <scope>NUCLEOTIDE SEQUENCE</scope>
    <source>
        <strain evidence="8">SSHM10-5</strain>
    </source>
</reference>
<organism evidence="8 9">
    <name type="scientific">Halobacillus amylolyticus</name>
    <dbReference type="NCBI Taxonomy" id="2932259"/>
    <lineage>
        <taxon>Bacteria</taxon>
        <taxon>Bacillati</taxon>
        <taxon>Bacillota</taxon>
        <taxon>Bacilli</taxon>
        <taxon>Bacillales</taxon>
        <taxon>Bacillaceae</taxon>
        <taxon>Halobacillus</taxon>
    </lineage>
</organism>
<protein>
    <submittedName>
        <fullName evidence="8">DUF1049 domain-containing protein</fullName>
    </submittedName>
</protein>
<keyword evidence="3 6" id="KW-1133">Transmembrane helix</keyword>
<dbReference type="Proteomes" id="UP000830326">
    <property type="component" value="Chromosome"/>
</dbReference>
<evidence type="ECO:0000256" key="2">
    <source>
        <dbReference type="ARBA" id="ARBA00022692"/>
    </source>
</evidence>
<keyword evidence="4 6" id="KW-0472">Membrane</keyword>
<evidence type="ECO:0000256" key="6">
    <source>
        <dbReference type="SAM" id="Phobius"/>
    </source>
</evidence>
<evidence type="ECO:0000313" key="8">
    <source>
        <dbReference type="EMBL" id="UOR12208.1"/>
    </source>
</evidence>
<feature type="transmembrane region" description="Helical" evidence="6">
    <location>
        <begin position="41"/>
        <end position="65"/>
    </location>
</feature>
<dbReference type="PANTHER" id="PTHR41335:SF1">
    <property type="entry name" value="MEMBRANE PROTEIN"/>
    <property type="match status" value="1"/>
</dbReference>
<dbReference type="RefSeq" id="WP_245032854.1">
    <property type="nucleotide sequence ID" value="NZ_CP095075.1"/>
</dbReference>
<keyword evidence="9" id="KW-1185">Reference proteome</keyword>
<accession>A0ABY4HCT4</accession>
<feature type="region of interest" description="Disordered" evidence="5">
    <location>
        <begin position="76"/>
        <end position="116"/>
    </location>
</feature>
<evidence type="ECO:0000259" key="7">
    <source>
        <dbReference type="Pfam" id="PF06305"/>
    </source>
</evidence>
<evidence type="ECO:0000256" key="5">
    <source>
        <dbReference type="SAM" id="MobiDB-lite"/>
    </source>
</evidence>
<dbReference type="EMBL" id="CP095075">
    <property type="protein sequence ID" value="UOR12208.1"/>
    <property type="molecule type" value="Genomic_DNA"/>
</dbReference>
<name>A0ABY4HCT4_9BACI</name>
<proteinExistence type="predicted"/>
<dbReference type="InterPro" id="IPR010445">
    <property type="entry name" value="LapA_dom"/>
</dbReference>
<evidence type="ECO:0000256" key="1">
    <source>
        <dbReference type="ARBA" id="ARBA00022475"/>
    </source>
</evidence>
<evidence type="ECO:0000256" key="4">
    <source>
        <dbReference type="ARBA" id="ARBA00023136"/>
    </source>
</evidence>